<accession>A0A8T2SQ69</accession>
<dbReference type="InterPro" id="IPR051044">
    <property type="entry name" value="MAG_DAG_Lipase"/>
</dbReference>
<keyword evidence="3" id="KW-1185">Reference proteome</keyword>
<feature type="domain" description="Serine aminopeptidase S33" evidence="1">
    <location>
        <begin position="57"/>
        <end position="298"/>
    </location>
</feature>
<comment type="caution">
    <text evidence="2">The sequence shown here is derived from an EMBL/GenBank/DDBJ whole genome shotgun (WGS) entry which is preliminary data.</text>
</comment>
<dbReference type="InterPro" id="IPR000073">
    <property type="entry name" value="AB_hydrolase_1"/>
</dbReference>
<dbReference type="OrthoDB" id="2498029at2759"/>
<dbReference type="SUPFAM" id="SSF53474">
    <property type="entry name" value="alpha/beta-Hydrolases"/>
    <property type="match status" value="1"/>
</dbReference>
<sequence length="332" mass="36066">MPPHPIEDASADSLFGGLTAEEFYRKHGVTHNAEWMINERGMRLFTQSWEPTICSGRSKGLLVLLHGFTGNSSWTVQLTAIGLAAHGYSVHALDHQGHGRSDGLRAHIPDVAVLVDDCAQLALRARRESCHPGPYFYMGESLGGALALLLHLNYPALHCDGVVLVGAMCGISPAFQPPRVLVRLLGVAATLIPTLPIVPTKAIPQLSFKEPWKLELVLRDPDRIMLRPRPATALALLRAATEIQQRAKEVQAPLLVTHGEEDVVCDPEGARTLFNAATSSDKTLRMYSGMWHQLVGEPKPNVDIVFSDICSWLDTRSGATSSSPTASCQPLP</sequence>
<proteinExistence type="predicted"/>
<protein>
    <recommendedName>
        <fullName evidence="1">Serine aminopeptidase S33 domain-containing protein</fullName>
    </recommendedName>
</protein>
<evidence type="ECO:0000313" key="2">
    <source>
        <dbReference type="EMBL" id="KAH7365844.1"/>
    </source>
</evidence>
<dbReference type="InterPro" id="IPR022742">
    <property type="entry name" value="Hydrolase_4"/>
</dbReference>
<dbReference type="OMA" id="FGDMLEW"/>
<organism evidence="2 3">
    <name type="scientific">Ceratopteris richardii</name>
    <name type="common">Triangle waterfern</name>
    <dbReference type="NCBI Taxonomy" id="49495"/>
    <lineage>
        <taxon>Eukaryota</taxon>
        <taxon>Viridiplantae</taxon>
        <taxon>Streptophyta</taxon>
        <taxon>Embryophyta</taxon>
        <taxon>Tracheophyta</taxon>
        <taxon>Polypodiopsida</taxon>
        <taxon>Polypodiidae</taxon>
        <taxon>Polypodiales</taxon>
        <taxon>Pteridineae</taxon>
        <taxon>Pteridaceae</taxon>
        <taxon>Parkerioideae</taxon>
        <taxon>Ceratopteris</taxon>
    </lineage>
</organism>
<reference evidence="2" key="1">
    <citation type="submission" date="2021-08" db="EMBL/GenBank/DDBJ databases">
        <title>WGS assembly of Ceratopteris richardii.</title>
        <authorList>
            <person name="Marchant D.B."/>
            <person name="Chen G."/>
            <person name="Jenkins J."/>
            <person name="Shu S."/>
            <person name="Leebens-Mack J."/>
            <person name="Grimwood J."/>
            <person name="Schmutz J."/>
            <person name="Soltis P."/>
            <person name="Soltis D."/>
            <person name="Chen Z.-H."/>
        </authorList>
    </citation>
    <scope>NUCLEOTIDE SEQUENCE</scope>
    <source>
        <strain evidence="2">Whitten #5841</strain>
        <tissue evidence="2">Leaf</tissue>
    </source>
</reference>
<name>A0A8T2SQ69_CERRI</name>
<dbReference type="Gene3D" id="3.40.50.1820">
    <property type="entry name" value="alpha/beta hydrolase"/>
    <property type="match status" value="1"/>
</dbReference>
<evidence type="ECO:0000259" key="1">
    <source>
        <dbReference type="Pfam" id="PF12146"/>
    </source>
</evidence>
<dbReference type="Pfam" id="PF12146">
    <property type="entry name" value="Hydrolase_4"/>
    <property type="match status" value="1"/>
</dbReference>
<dbReference type="PANTHER" id="PTHR11614">
    <property type="entry name" value="PHOSPHOLIPASE-RELATED"/>
    <property type="match status" value="1"/>
</dbReference>
<dbReference type="Proteomes" id="UP000825935">
    <property type="component" value="Chromosome 18"/>
</dbReference>
<gene>
    <name evidence="2" type="ORF">KP509_18G049000</name>
</gene>
<dbReference type="AlphaFoldDB" id="A0A8T2SQ69"/>
<evidence type="ECO:0000313" key="3">
    <source>
        <dbReference type="Proteomes" id="UP000825935"/>
    </source>
</evidence>
<dbReference type="InterPro" id="IPR029058">
    <property type="entry name" value="AB_hydrolase_fold"/>
</dbReference>
<dbReference type="EMBL" id="CM035423">
    <property type="protein sequence ID" value="KAH7365844.1"/>
    <property type="molecule type" value="Genomic_DNA"/>
</dbReference>
<dbReference type="PRINTS" id="PR00111">
    <property type="entry name" value="ABHYDROLASE"/>
</dbReference>